<protein>
    <submittedName>
        <fullName evidence="4">50S ribosomal protein L12</fullName>
    </submittedName>
</protein>
<evidence type="ECO:0000256" key="1">
    <source>
        <dbReference type="ARBA" id="ARBA00005436"/>
    </source>
</evidence>
<dbReference type="Gene3D" id="1.10.10.1410">
    <property type="match status" value="1"/>
</dbReference>
<dbReference type="GO" id="GO:0005840">
    <property type="term" value="C:ribosome"/>
    <property type="evidence" value="ECO:0007669"/>
    <property type="project" value="UniProtKB-KW"/>
</dbReference>
<accession>A0A133UTM5</accession>
<gene>
    <name evidence="4" type="primary">rpl12p</name>
    <name evidence="4" type="ORF">AKJ37_02900</name>
</gene>
<evidence type="ECO:0000256" key="3">
    <source>
        <dbReference type="ARBA" id="ARBA00023274"/>
    </source>
</evidence>
<keyword evidence="3" id="KW-0687">Ribonucleoprotein</keyword>
<comment type="caution">
    <text evidence="4">The sequence shown here is derived from an EMBL/GenBank/DDBJ whole genome shotgun (WGS) entry which is preliminary data.</text>
</comment>
<dbReference type="InterPro" id="IPR038716">
    <property type="entry name" value="P1/P2_N_sf"/>
</dbReference>
<proteinExistence type="inferred from homology"/>
<sequence>MEYVYAVLMLHSADREVTEENISKVLEAAGVEVDEARVKALTTALEDVNIDEAIET</sequence>
<dbReference type="EMBL" id="LHXR01000028">
    <property type="protein sequence ID" value="KXA97500.1"/>
    <property type="molecule type" value="Genomic_DNA"/>
</dbReference>
<name>A0A133UTM5_9EURY</name>
<organism evidence="4 5">
    <name type="scientific">candidate division MSBL1 archaeon SCGC-AAA259I09</name>
    <dbReference type="NCBI Taxonomy" id="1698267"/>
    <lineage>
        <taxon>Archaea</taxon>
        <taxon>Methanobacteriati</taxon>
        <taxon>Methanobacteriota</taxon>
        <taxon>candidate division MSBL1</taxon>
    </lineage>
</organism>
<evidence type="ECO:0000313" key="4">
    <source>
        <dbReference type="EMBL" id="KXA97500.1"/>
    </source>
</evidence>
<reference evidence="4 5" key="1">
    <citation type="journal article" date="2016" name="Sci. Rep.">
        <title>Metabolic traits of an uncultured archaeal lineage -MSBL1- from brine pools of the Red Sea.</title>
        <authorList>
            <person name="Mwirichia R."/>
            <person name="Alam I."/>
            <person name="Rashid M."/>
            <person name="Vinu M."/>
            <person name="Ba-Alawi W."/>
            <person name="Anthony Kamau A."/>
            <person name="Kamanda Ngugi D."/>
            <person name="Goker M."/>
            <person name="Klenk H.P."/>
            <person name="Bajic V."/>
            <person name="Stingl U."/>
        </authorList>
    </citation>
    <scope>NUCLEOTIDE SEQUENCE [LARGE SCALE GENOMIC DNA]</scope>
    <source>
        <strain evidence="4">SCGC-AAA259I09</strain>
    </source>
</reference>
<evidence type="ECO:0000313" key="5">
    <source>
        <dbReference type="Proteomes" id="UP000070463"/>
    </source>
</evidence>
<keyword evidence="2 4" id="KW-0689">Ribosomal protein</keyword>
<comment type="similarity">
    <text evidence="1">Belongs to the eukaryotic ribosomal protein P1/P2 family.</text>
</comment>
<dbReference type="FunFam" id="1.10.10.1410:FF:000002">
    <property type="entry name" value="60S acidic ribosomal protein P2"/>
    <property type="match status" value="1"/>
</dbReference>
<evidence type="ECO:0000256" key="2">
    <source>
        <dbReference type="ARBA" id="ARBA00022980"/>
    </source>
</evidence>
<keyword evidence="5" id="KW-1185">Reference proteome</keyword>
<dbReference type="Pfam" id="PF00428">
    <property type="entry name" value="Ribosomal_60s"/>
    <property type="match status" value="1"/>
</dbReference>
<feature type="non-terminal residue" evidence="4">
    <location>
        <position position="56"/>
    </location>
</feature>
<dbReference type="AlphaFoldDB" id="A0A133UTM5"/>
<dbReference type="GO" id="GO:1990904">
    <property type="term" value="C:ribonucleoprotein complex"/>
    <property type="evidence" value="ECO:0007669"/>
    <property type="project" value="UniProtKB-KW"/>
</dbReference>
<dbReference type="Proteomes" id="UP000070463">
    <property type="component" value="Unassembled WGS sequence"/>
</dbReference>